<dbReference type="Pfam" id="PF18102">
    <property type="entry name" value="DTC"/>
    <property type="match status" value="1"/>
</dbReference>
<sequence length="114" mass="12804">GVEDGSQGTSDHGRTQVTFLPYTQEGEEVLRLLRIAFSRGLLFRKGRLSPPENGEQDDEDNDDEEDEDDEGDDDGNDDDNEDADDEDADDDTDVETTEDEEDNDDDEEDEDNVV</sequence>
<dbReference type="InterPro" id="IPR039399">
    <property type="entry name" value="Deltex_C_sf"/>
</dbReference>
<feature type="region of interest" description="Disordered" evidence="1">
    <location>
        <begin position="42"/>
        <end position="114"/>
    </location>
</feature>
<dbReference type="Gene3D" id="3.30.390.130">
    <property type="match status" value="1"/>
</dbReference>
<dbReference type="OrthoDB" id="9984778at2759"/>
<dbReference type="AlphaFoldDB" id="A0A388MCW1"/>
<feature type="compositionally biased region" description="Polar residues" evidence="1">
    <location>
        <begin position="1"/>
        <end position="18"/>
    </location>
</feature>
<keyword evidence="4" id="KW-1185">Reference proteome</keyword>
<proteinExistence type="predicted"/>
<feature type="compositionally biased region" description="Acidic residues" evidence="1">
    <location>
        <begin position="54"/>
        <end position="114"/>
    </location>
</feature>
<evidence type="ECO:0000256" key="1">
    <source>
        <dbReference type="SAM" id="MobiDB-lite"/>
    </source>
</evidence>
<feature type="domain" description="Deltex C-terminal" evidence="2">
    <location>
        <begin position="7"/>
        <end position="47"/>
    </location>
</feature>
<gene>
    <name evidence="3" type="ORF">CBR_g55215</name>
</gene>
<name>A0A388MCW1_CHABU</name>
<dbReference type="Proteomes" id="UP000265515">
    <property type="component" value="Unassembled WGS sequence"/>
</dbReference>
<feature type="non-terminal residue" evidence="3">
    <location>
        <position position="1"/>
    </location>
</feature>
<accession>A0A388MCW1</accession>
<dbReference type="EMBL" id="BFEA01001036">
    <property type="protein sequence ID" value="GBG92335.1"/>
    <property type="molecule type" value="Genomic_DNA"/>
</dbReference>
<feature type="region of interest" description="Disordered" evidence="1">
    <location>
        <begin position="1"/>
        <end position="24"/>
    </location>
</feature>
<comment type="caution">
    <text evidence="3">The sequence shown here is derived from an EMBL/GenBank/DDBJ whole genome shotgun (WGS) entry which is preliminary data.</text>
</comment>
<reference evidence="3 4" key="1">
    <citation type="journal article" date="2018" name="Cell">
        <title>The Chara Genome: Secondary Complexity and Implications for Plant Terrestrialization.</title>
        <authorList>
            <person name="Nishiyama T."/>
            <person name="Sakayama H."/>
            <person name="Vries J.D."/>
            <person name="Buschmann H."/>
            <person name="Saint-Marcoux D."/>
            <person name="Ullrich K.K."/>
            <person name="Haas F.B."/>
            <person name="Vanderstraeten L."/>
            <person name="Becker D."/>
            <person name="Lang D."/>
            <person name="Vosolsobe S."/>
            <person name="Rombauts S."/>
            <person name="Wilhelmsson P.K.I."/>
            <person name="Janitza P."/>
            <person name="Kern R."/>
            <person name="Heyl A."/>
            <person name="Rumpler F."/>
            <person name="Villalobos L.I.A.C."/>
            <person name="Clay J.M."/>
            <person name="Skokan R."/>
            <person name="Toyoda A."/>
            <person name="Suzuki Y."/>
            <person name="Kagoshima H."/>
            <person name="Schijlen E."/>
            <person name="Tajeshwar N."/>
            <person name="Catarino B."/>
            <person name="Hetherington A.J."/>
            <person name="Saltykova A."/>
            <person name="Bonnot C."/>
            <person name="Breuninger H."/>
            <person name="Symeonidi A."/>
            <person name="Radhakrishnan G.V."/>
            <person name="Van Nieuwerburgh F."/>
            <person name="Deforce D."/>
            <person name="Chang C."/>
            <person name="Karol K.G."/>
            <person name="Hedrich R."/>
            <person name="Ulvskov P."/>
            <person name="Glockner G."/>
            <person name="Delwiche C.F."/>
            <person name="Petrasek J."/>
            <person name="Van de Peer Y."/>
            <person name="Friml J."/>
            <person name="Beilby M."/>
            <person name="Dolan L."/>
            <person name="Kohara Y."/>
            <person name="Sugano S."/>
            <person name="Fujiyama A."/>
            <person name="Delaux P.-M."/>
            <person name="Quint M."/>
            <person name="TheiBen G."/>
            <person name="Hagemann M."/>
            <person name="Harholt J."/>
            <person name="Dunand C."/>
            <person name="Zachgo S."/>
            <person name="Langdale J."/>
            <person name="Maumus F."/>
            <person name="Straeten D.V.D."/>
            <person name="Gould S.B."/>
            <person name="Rensing S.A."/>
        </authorList>
    </citation>
    <scope>NUCLEOTIDE SEQUENCE [LARGE SCALE GENOMIC DNA]</scope>
    <source>
        <strain evidence="3 4">S276</strain>
    </source>
</reference>
<evidence type="ECO:0000259" key="2">
    <source>
        <dbReference type="Pfam" id="PF18102"/>
    </source>
</evidence>
<dbReference type="Gramene" id="GBG92335">
    <property type="protein sequence ID" value="GBG92335"/>
    <property type="gene ID" value="CBR_g55215"/>
</dbReference>
<dbReference type="InterPro" id="IPR039396">
    <property type="entry name" value="Deltex_C"/>
</dbReference>
<organism evidence="3 4">
    <name type="scientific">Chara braunii</name>
    <name type="common">Braun's stonewort</name>
    <dbReference type="NCBI Taxonomy" id="69332"/>
    <lineage>
        <taxon>Eukaryota</taxon>
        <taxon>Viridiplantae</taxon>
        <taxon>Streptophyta</taxon>
        <taxon>Charophyceae</taxon>
        <taxon>Charales</taxon>
        <taxon>Characeae</taxon>
        <taxon>Chara</taxon>
    </lineage>
</organism>
<protein>
    <recommendedName>
        <fullName evidence="2">Deltex C-terminal domain-containing protein</fullName>
    </recommendedName>
</protein>
<evidence type="ECO:0000313" key="4">
    <source>
        <dbReference type="Proteomes" id="UP000265515"/>
    </source>
</evidence>
<evidence type="ECO:0000313" key="3">
    <source>
        <dbReference type="EMBL" id="GBG92335.1"/>
    </source>
</evidence>